<feature type="domain" description="7TM GPCR serpentine receptor class x (Srx)" evidence="2">
    <location>
        <begin position="29"/>
        <end position="87"/>
    </location>
</feature>
<evidence type="ECO:0000313" key="4">
    <source>
        <dbReference type="WBParaSite" id="PEQ_0000514801-mRNA-1"/>
    </source>
</evidence>
<feature type="transmembrane region" description="Helical" evidence="1">
    <location>
        <begin position="206"/>
        <end position="230"/>
    </location>
</feature>
<feature type="transmembrane region" description="Helical" evidence="1">
    <location>
        <begin position="45"/>
        <end position="68"/>
    </location>
</feature>
<organism evidence="3 4">
    <name type="scientific">Parascaris equorum</name>
    <name type="common">Equine roundworm</name>
    <dbReference type="NCBI Taxonomy" id="6256"/>
    <lineage>
        <taxon>Eukaryota</taxon>
        <taxon>Metazoa</taxon>
        <taxon>Ecdysozoa</taxon>
        <taxon>Nematoda</taxon>
        <taxon>Chromadorea</taxon>
        <taxon>Rhabditida</taxon>
        <taxon>Spirurina</taxon>
        <taxon>Ascaridomorpha</taxon>
        <taxon>Ascaridoidea</taxon>
        <taxon>Ascarididae</taxon>
        <taxon>Parascaris</taxon>
    </lineage>
</organism>
<evidence type="ECO:0000256" key="1">
    <source>
        <dbReference type="SAM" id="Phobius"/>
    </source>
</evidence>
<dbReference type="WBParaSite" id="PEQ_0000514801-mRNA-1">
    <property type="protein sequence ID" value="PEQ_0000514801-mRNA-1"/>
    <property type="gene ID" value="PEQ_0000514801"/>
</dbReference>
<feature type="transmembrane region" description="Helical" evidence="1">
    <location>
        <begin position="20"/>
        <end position="38"/>
    </location>
</feature>
<keyword evidence="1" id="KW-1133">Transmembrane helix</keyword>
<keyword evidence="1" id="KW-0812">Transmembrane</keyword>
<proteinExistence type="predicted"/>
<dbReference type="Proteomes" id="UP000887564">
    <property type="component" value="Unplaced"/>
</dbReference>
<keyword evidence="1" id="KW-0472">Membrane</keyword>
<dbReference type="PANTHER" id="PTHR23017">
    <property type="entry name" value="SERPENTINE RECEPTOR, CLASS X"/>
    <property type="match status" value="1"/>
</dbReference>
<evidence type="ECO:0000313" key="3">
    <source>
        <dbReference type="Proteomes" id="UP000887564"/>
    </source>
</evidence>
<protein>
    <submittedName>
        <fullName evidence="4">7TM GPCR serpentine receptor class x (Srx) domain-containing protein</fullName>
    </submittedName>
</protein>
<feature type="domain" description="7TM GPCR serpentine receptor class x (Srx)" evidence="2">
    <location>
        <begin position="125"/>
        <end position="182"/>
    </location>
</feature>
<feature type="transmembrane region" description="Helical" evidence="1">
    <location>
        <begin position="149"/>
        <end position="171"/>
    </location>
</feature>
<keyword evidence="3" id="KW-1185">Reference proteome</keyword>
<sequence>MDILLANITVSERLTVAEQFFMWLFKITLSVTLASFYAKSMKNSFGYLNISHGVGDCIVLFIFILWYAPMIMIDRQADQTLVALKIAHFTARQLLGALAKPLNSRALTKLPIQLHCSNASDEIIAAPCFYYFDFRHYTWFHADNLCGEFLSWFVDLCYGFVLVFLIGGIDIATFYQLHKAKQAFLSSGIIALIFLAFHLVKKSMAFRFIHFLTGCVCVIIVHGINASVLFQYV</sequence>
<dbReference type="InterPro" id="IPR019430">
    <property type="entry name" value="7TM_GPCR_serpentine_rcpt_Srx"/>
</dbReference>
<dbReference type="AlphaFoldDB" id="A0A914RF77"/>
<feature type="transmembrane region" description="Helical" evidence="1">
    <location>
        <begin position="183"/>
        <end position="200"/>
    </location>
</feature>
<reference evidence="4" key="1">
    <citation type="submission" date="2022-11" db="UniProtKB">
        <authorList>
            <consortium name="WormBaseParasite"/>
        </authorList>
    </citation>
    <scope>IDENTIFICATION</scope>
</reference>
<accession>A0A914RF77</accession>
<dbReference type="PANTHER" id="PTHR23017:SF3">
    <property type="entry name" value="G-PROTEIN COUPLED RECEPTORS FAMILY 1 PROFILE DOMAIN-CONTAINING PROTEIN"/>
    <property type="match status" value="1"/>
</dbReference>
<evidence type="ECO:0000259" key="2">
    <source>
        <dbReference type="Pfam" id="PF10328"/>
    </source>
</evidence>
<name>A0A914RF77_PAREQ</name>
<dbReference type="Pfam" id="PF10328">
    <property type="entry name" value="7TM_GPCR_Srx"/>
    <property type="match status" value="2"/>
</dbReference>